<name>A0A1L9TN05_9EURO</name>
<evidence type="ECO:0000313" key="2">
    <source>
        <dbReference type="Proteomes" id="UP000184356"/>
    </source>
</evidence>
<gene>
    <name evidence="1" type="ORF">ASPSYDRAFT_66723</name>
</gene>
<keyword evidence="2" id="KW-1185">Reference proteome</keyword>
<sequence>MSLVWVFMVQHDSPTMFPNWSPKECARWQGRLNNWFNQRVNEHVDARTRSEFQVLMELFPMNSLNFERNSLDATFGIRHNPSGSGIWKLRDNELVPVSQCVLAFEQNVSDPSTGWTPGTPWKKSLIRTRLNSILQCLRDINDGTVSTVADMNAGYWKFEKSQVRRWVTYKGARVFLNCTTHYILWHGAPQELDVSLVVVEAAREGDAHSAMRMALPSMAMFHRARKDADKLNCSVFGIGTDGYQWVFAAIDNNSQYSWISIDWDTLENQAQILSHLSRIMRRAAFLAAGSINIPGPSVSQMTGCTITSEAMEMEN</sequence>
<dbReference type="RefSeq" id="XP_040704635.1">
    <property type="nucleotide sequence ID" value="XM_040850367.1"/>
</dbReference>
<organism evidence="1 2">
    <name type="scientific">Aspergillus sydowii CBS 593.65</name>
    <dbReference type="NCBI Taxonomy" id="1036612"/>
    <lineage>
        <taxon>Eukaryota</taxon>
        <taxon>Fungi</taxon>
        <taxon>Dikarya</taxon>
        <taxon>Ascomycota</taxon>
        <taxon>Pezizomycotina</taxon>
        <taxon>Eurotiomycetes</taxon>
        <taxon>Eurotiomycetidae</taxon>
        <taxon>Eurotiales</taxon>
        <taxon>Aspergillaceae</taxon>
        <taxon>Aspergillus</taxon>
        <taxon>Aspergillus subgen. Nidulantes</taxon>
    </lineage>
</organism>
<dbReference type="Proteomes" id="UP000184356">
    <property type="component" value="Unassembled WGS sequence"/>
</dbReference>
<dbReference type="AlphaFoldDB" id="A0A1L9TN05"/>
<proteinExistence type="predicted"/>
<dbReference type="GeneID" id="63766440"/>
<reference evidence="2" key="1">
    <citation type="journal article" date="2017" name="Genome Biol.">
        <title>Comparative genomics reveals high biological diversity and specific adaptations in the industrially and medically important fungal genus Aspergillus.</title>
        <authorList>
            <person name="de Vries R.P."/>
            <person name="Riley R."/>
            <person name="Wiebenga A."/>
            <person name="Aguilar-Osorio G."/>
            <person name="Amillis S."/>
            <person name="Uchima C.A."/>
            <person name="Anderluh G."/>
            <person name="Asadollahi M."/>
            <person name="Askin M."/>
            <person name="Barry K."/>
            <person name="Battaglia E."/>
            <person name="Bayram O."/>
            <person name="Benocci T."/>
            <person name="Braus-Stromeyer S.A."/>
            <person name="Caldana C."/>
            <person name="Canovas D."/>
            <person name="Cerqueira G.C."/>
            <person name="Chen F."/>
            <person name="Chen W."/>
            <person name="Choi C."/>
            <person name="Clum A."/>
            <person name="Dos Santos R.A."/>
            <person name="Damasio A.R."/>
            <person name="Diallinas G."/>
            <person name="Emri T."/>
            <person name="Fekete E."/>
            <person name="Flipphi M."/>
            <person name="Freyberg S."/>
            <person name="Gallo A."/>
            <person name="Gournas C."/>
            <person name="Habgood R."/>
            <person name="Hainaut M."/>
            <person name="Harispe M.L."/>
            <person name="Henrissat B."/>
            <person name="Hilden K.S."/>
            <person name="Hope R."/>
            <person name="Hossain A."/>
            <person name="Karabika E."/>
            <person name="Karaffa L."/>
            <person name="Karanyi Z."/>
            <person name="Krasevec N."/>
            <person name="Kuo A."/>
            <person name="Kusch H."/>
            <person name="LaButti K."/>
            <person name="Lagendijk E.L."/>
            <person name="Lapidus A."/>
            <person name="Levasseur A."/>
            <person name="Lindquist E."/>
            <person name="Lipzen A."/>
            <person name="Logrieco A.F."/>
            <person name="MacCabe A."/>
            <person name="Maekelae M.R."/>
            <person name="Malavazi I."/>
            <person name="Melin P."/>
            <person name="Meyer V."/>
            <person name="Mielnichuk N."/>
            <person name="Miskei M."/>
            <person name="Molnar A.P."/>
            <person name="Mule G."/>
            <person name="Ngan C.Y."/>
            <person name="Orejas M."/>
            <person name="Orosz E."/>
            <person name="Ouedraogo J.P."/>
            <person name="Overkamp K.M."/>
            <person name="Park H.-S."/>
            <person name="Perrone G."/>
            <person name="Piumi F."/>
            <person name="Punt P.J."/>
            <person name="Ram A.F."/>
            <person name="Ramon A."/>
            <person name="Rauscher S."/>
            <person name="Record E."/>
            <person name="Riano-Pachon D.M."/>
            <person name="Robert V."/>
            <person name="Roehrig J."/>
            <person name="Ruller R."/>
            <person name="Salamov A."/>
            <person name="Salih N.S."/>
            <person name="Samson R.A."/>
            <person name="Sandor E."/>
            <person name="Sanguinetti M."/>
            <person name="Schuetze T."/>
            <person name="Sepcic K."/>
            <person name="Shelest E."/>
            <person name="Sherlock G."/>
            <person name="Sophianopoulou V."/>
            <person name="Squina F.M."/>
            <person name="Sun H."/>
            <person name="Susca A."/>
            <person name="Todd R.B."/>
            <person name="Tsang A."/>
            <person name="Unkles S.E."/>
            <person name="van de Wiele N."/>
            <person name="van Rossen-Uffink D."/>
            <person name="Oliveira J.V."/>
            <person name="Vesth T.C."/>
            <person name="Visser J."/>
            <person name="Yu J.-H."/>
            <person name="Zhou M."/>
            <person name="Andersen M.R."/>
            <person name="Archer D.B."/>
            <person name="Baker S.E."/>
            <person name="Benoit I."/>
            <person name="Brakhage A.A."/>
            <person name="Braus G.H."/>
            <person name="Fischer R."/>
            <person name="Frisvad J.C."/>
            <person name="Goldman G.H."/>
            <person name="Houbraken J."/>
            <person name="Oakley B."/>
            <person name="Pocsi I."/>
            <person name="Scazzocchio C."/>
            <person name="Seiboth B."/>
            <person name="vanKuyk P.A."/>
            <person name="Wortman J."/>
            <person name="Dyer P.S."/>
            <person name="Grigoriev I.V."/>
        </authorList>
    </citation>
    <scope>NUCLEOTIDE SEQUENCE [LARGE SCALE GENOMIC DNA]</scope>
    <source>
        <strain evidence="2">CBS 593.65</strain>
    </source>
</reference>
<evidence type="ECO:0000313" key="1">
    <source>
        <dbReference type="EMBL" id="OJJ60829.1"/>
    </source>
</evidence>
<dbReference type="OrthoDB" id="4445430at2759"/>
<dbReference type="VEuPathDB" id="FungiDB:ASPSYDRAFT_66723"/>
<protein>
    <submittedName>
        <fullName evidence="1">Uncharacterized protein</fullName>
    </submittedName>
</protein>
<accession>A0A1L9TN05</accession>
<dbReference type="EMBL" id="KV878584">
    <property type="protein sequence ID" value="OJJ60829.1"/>
    <property type="molecule type" value="Genomic_DNA"/>
</dbReference>
<dbReference type="STRING" id="1036612.A0A1L9TN05"/>